<evidence type="ECO:0000313" key="2">
    <source>
        <dbReference type="RefSeq" id="XP_054831806.1"/>
    </source>
</evidence>
<reference evidence="2" key="1">
    <citation type="submission" date="2025-08" db="UniProtKB">
        <authorList>
            <consortium name="RefSeq"/>
        </authorList>
    </citation>
    <scope>IDENTIFICATION</scope>
    <source>
        <tissue evidence="2">Blood</tissue>
    </source>
</reference>
<dbReference type="GeneID" id="129327306"/>
<keyword evidence="1" id="KW-1185">Reference proteome</keyword>
<dbReference type="Proteomes" id="UP001190640">
    <property type="component" value="Chromosome 4"/>
</dbReference>
<protein>
    <submittedName>
        <fullName evidence="2">Uncharacterized protein C6orf136 homolog isoform X1</fullName>
    </submittedName>
</protein>
<name>A0AA97J6G1_EUBMA</name>
<dbReference type="Pfam" id="PF10184">
    <property type="entry name" value="DUF2358"/>
    <property type="match status" value="1"/>
</dbReference>
<dbReference type="InterPro" id="IPR018790">
    <property type="entry name" value="DUF2358"/>
</dbReference>
<sequence length="394" mass="44253">MYQRSRVVAGRLGPRCSWGWEGSSGRRRWAPGESTRCCYRARPRDLDASWDKLPPGLVPAGSIGPTFHPFFARRPLEALPTSPPLPVPIQGNFAGINISESKNRLCPLVDVPNLDTGTLFHPTLLSPLEGMEDAIMLVNGRQEDDIEVRDGGGLDGASLDSLHSLFHGWQCRSPYQAPEVALDPLMPFRATTGSPCPASSSGNDDSSMEEHLAVMHQKLRSELPGFFLKTHDYGIYSQDVEFDNEILHLKTRGRPMYQLALTFCRFVAWNYFADLRMEVLKVTQHSENWSIQARWRITGLPFHVLLFRFYKRDKAELYRTYDAYSTFFLDSQGLIKCHRVSKLMPSQPPLTKVKKLLVASLLGLGLFDQRPSLQLLLSALAGKQHGLPVGCRNS</sequence>
<dbReference type="CTD" id="141540879"/>
<dbReference type="KEGG" id="emc:129327306"/>
<gene>
    <name evidence="2" type="primary">C4H6orf136</name>
</gene>
<proteinExistence type="predicted"/>
<dbReference type="PANTHER" id="PTHR31094:SF2">
    <property type="entry name" value="RIKEN CDNA 2310061I04 GENE"/>
    <property type="match status" value="1"/>
</dbReference>
<organism evidence="1 2">
    <name type="scientific">Eublepharis macularius</name>
    <name type="common">Leopard gecko</name>
    <name type="synonym">Cyrtodactylus macularius</name>
    <dbReference type="NCBI Taxonomy" id="481883"/>
    <lineage>
        <taxon>Eukaryota</taxon>
        <taxon>Metazoa</taxon>
        <taxon>Chordata</taxon>
        <taxon>Craniata</taxon>
        <taxon>Vertebrata</taxon>
        <taxon>Euteleostomi</taxon>
        <taxon>Lepidosauria</taxon>
        <taxon>Squamata</taxon>
        <taxon>Bifurcata</taxon>
        <taxon>Gekkota</taxon>
        <taxon>Eublepharidae</taxon>
        <taxon>Eublepharinae</taxon>
        <taxon>Eublepharis</taxon>
    </lineage>
</organism>
<dbReference type="AlphaFoldDB" id="A0AA97J6G1"/>
<dbReference type="PANTHER" id="PTHR31094">
    <property type="entry name" value="RIKEN CDNA 2310061I04 GENE"/>
    <property type="match status" value="1"/>
</dbReference>
<accession>A0AA97J6G1</accession>
<dbReference type="RefSeq" id="XP_054831806.1">
    <property type="nucleotide sequence ID" value="XM_054975831.1"/>
</dbReference>
<evidence type="ECO:0000313" key="1">
    <source>
        <dbReference type="Proteomes" id="UP001190640"/>
    </source>
</evidence>